<dbReference type="InterPro" id="IPR002656">
    <property type="entry name" value="Acyl_transf_3_dom"/>
</dbReference>
<gene>
    <name evidence="12" type="ORF">LQV63_12035</name>
</gene>
<evidence type="ECO:0000256" key="5">
    <source>
        <dbReference type="ARBA" id="ARBA00022692"/>
    </source>
</evidence>
<feature type="transmembrane region" description="Helical" evidence="10">
    <location>
        <begin position="383"/>
        <end position="402"/>
    </location>
</feature>
<keyword evidence="6 10" id="KW-1133">Transmembrane helix</keyword>
<organism evidence="12 13">
    <name type="scientific">Paenibacillus profundus</name>
    <dbReference type="NCBI Taxonomy" id="1173085"/>
    <lineage>
        <taxon>Bacteria</taxon>
        <taxon>Bacillati</taxon>
        <taxon>Bacillota</taxon>
        <taxon>Bacilli</taxon>
        <taxon>Bacillales</taxon>
        <taxon>Paenibacillaceae</taxon>
        <taxon>Paenibacillus</taxon>
    </lineage>
</organism>
<keyword evidence="5 10" id="KW-0812">Transmembrane</keyword>
<dbReference type="InterPro" id="IPR050879">
    <property type="entry name" value="Acyltransferase_3"/>
</dbReference>
<dbReference type="RefSeq" id="WP_233696882.1">
    <property type="nucleotide sequence ID" value="NZ_JAJNBZ010000007.1"/>
</dbReference>
<dbReference type="PANTHER" id="PTHR23028:SF53">
    <property type="entry name" value="ACYL_TRANSF_3 DOMAIN-CONTAINING PROTEIN"/>
    <property type="match status" value="1"/>
</dbReference>
<protein>
    <submittedName>
        <fullName evidence="12">Acetyltransferase</fullName>
    </submittedName>
</protein>
<dbReference type="Proteomes" id="UP001199916">
    <property type="component" value="Unassembled WGS sequence"/>
</dbReference>
<keyword evidence="8" id="KW-0012">Acyltransferase</keyword>
<reference evidence="12 13" key="1">
    <citation type="submission" date="2021-11" db="EMBL/GenBank/DDBJ databases">
        <title>Draft genome sequence of Paenibacillus profundus YoMME, a new Gram-positive bacteria with exoelectrogenic properties.</title>
        <authorList>
            <person name="Hubenova Y."/>
            <person name="Hubenova E."/>
            <person name="Manasiev Y."/>
            <person name="Peykov S."/>
            <person name="Mitov M."/>
        </authorList>
    </citation>
    <scope>NUCLEOTIDE SEQUENCE [LARGE SCALE GENOMIC DNA]</scope>
    <source>
        <strain evidence="12 13">YoMME</strain>
    </source>
</reference>
<evidence type="ECO:0000256" key="8">
    <source>
        <dbReference type="ARBA" id="ARBA00023315"/>
    </source>
</evidence>
<evidence type="ECO:0000256" key="7">
    <source>
        <dbReference type="ARBA" id="ARBA00023136"/>
    </source>
</evidence>
<dbReference type="Pfam" id="PF01757">
    <property type="entry name" value="Acyl_transf_3"/>
    <property type="match status" value="1"/>
</dbReference>
<feature type="transmembrane region" description="Helical" evidence="10">
    <location>
        <begin position="12"/>
        <end position="31"/>
    </location>
</feature>
<dbReference type="Gene3D" id="3.40.50.1110">
    <property type="entry name" value="SGNH hydrolase"/>
    <property type="match status" value="1"/>
</dbReference>
<keyword evidence="13" id="KW-1185">Reference proteome</keyword>
<name>A0ABS8YI56_9BACL</name>
<feature type="transmembrane region" description="Helical" evidence="10">
    <location>
        <begin position="173"/>
        <end position="192"/>
    </location>
</feature>
<keyword evidence="4" id="KW-0808">Transferase</keyword>
<evidence type="ECO:0000256" key="9">
    <source>
        <dbReference type="SAM" id="MobiDB-lite"/>
    </source>
</evidence>
<evidence type="ECO:0000256" key="6">
    <source>
        <dbReference type="ARBA" id="ARBA00022989"/>
    </source>
</evidence>
<feature type="transmembrane region" description="Helical" evidence="10">
    <location>
        <begin position="263"/>
        <end position="287"/>
    </location>
</feature>
<comment type="caution">
    <text evidence="12">The sequence shown here is derived from an EMBL/GenBank/DDBJ whole genome shotgun (WGS) entry which is preliminary data.</text>
</comment>
<proteinExistence type="inferred from homology"/>
<feature type="compositionally biased region" description="Basic and acidic residues" evidence="9">
    <location>
        <begin position="412"/>
        <end position="459"/>
    </location>
</feature>
<evidence type="ECO:0000259" key="11">
    <source>
        <dbReference type="Pfam" id="PF01757"/>
    </source>
</evidence>
<feature type="transmembrane region" description="Helical" evidence="10">
    <location>
        <begin position="37"/>
        <end position="60"/>
    </location>
</feature>
<feature type="transmembrane region" description="Helical" evidence="10">
    <location>
        <begin position="207"/>
        <end position="225"/>
    </location>
</feature>
<evidence type="ECO:0000256" key="4">
    <source>
        <dbReference type="ARBA" id="ARBA00022679"/>
    </source>
</evidence>
<feature type="transmembrane region" description="Helical" evidence="10">
    <location>
        <begin position="331"/>
        <end position="352"/>
    </location>
</feature>
<evidence type="ECO:0000313" key="13">
    <source>
        <dbReference type="Proteomes" id="UP001199916"/>
    </source>
</evidence>
<feature type="transmembrane region" description="Helical" evidence="10">
    <location>
        <begin position="299"/>
        <end position="319"/>
    </location>
</feature>
<keyword evidence="7 10" id="KW-0472">Membrane</keyword>
<feature type="transmembrane region" description="Helical" evidence="10">
    <location>
        <begin position="81"/>
        <end position="98"/>
    </location>
</feature>
<accession>A0ABS8YI56</accession>
<keyword evidence="3" id="KW-1003">Cell membrane</keyword>
<evidence type="ECO:0000256" key="3">
    <source>
        <dbReference type="ARBA" id="ARBA00022475"/>
    </source>
</evidence>
<feature type="transmembrane region" description="Helical" evidence="10">
    <location>
        <begin position="141"/>
        <end position="161"/>
    </location>
</feature>
<evidence type="ECO:0000256" key="2">
    <source>
        <dbReference type="ARBA" id="ARBA00007400"/>
    </source>
</evidence>
<evidence type="ECO:0000256" key="10">
    <source>
        <dbReference type="SAM" id="Phobius"/>
    </source>
</evidence>
<comment type="subcellular location">
    <subcellularLocation>
        <location evidence="1">Cell membrane</location>
        <topology evidence="1">Multi-pass membrane protein</topology>
    </subcellularLocation>
</comment>
<evidence type="ECO:0000256" key="1">
    <source>
        <dbReference type="ARBA" id="ARBA00004651"/>
    </source>
</evidence>
<sequence>MNGRSKEQGRYMTGLDGLRALAVLAVIIYHLDPSWLPGGFLGVGVFFVLSGYLVTDIIIAARTRNHRIHLKDFWIRRSRRLLPAMLVMLVAVVAWITIMDKSLLPTVKGDVLATLLYSSNWWLIFHQVSYFDHFGPQSPFIHMWSLAVEGQFYLIWPLLLAIAFRYAPKRGQLFAAILAVAAISSMAMAIMYEPGTDPSRVYFGTDTRAFALLLGSALAILWPSARLRIGISRPERVMIEIIGWSGLIVIIEMFFLMNRYDDMLYRGGFVLLSIAAAMVVAAVAHPASSLSRLLSWGPLRWIGVRSYGIYLWHYPVIVLTSPADRRGETDWSLIIVQIVLSFIVAAISWRFIEEPVRRGKLGSVRQQIADRSWQWHQVRIKHWIASVCILGVFIVFCFGMSYQTPVISASNETHEKSPSVMRDHRKPDKPDKPAPDRSKHEGGKAETKNNPDPSRKPHVDSVVNKQPDPPDSGSIQAELMVTAIGDSIMVDVAPYLEQQFQNIEVDAEIGRQMSKAPDVLQQLKEQGKLGEYLIVELGTNGVFNKKELIAYLSSLEGVRQIVLVNTRMPDEYESQVNSALKEVAEALPNATLVDWHAASKDKDSYFAPDRVHLNKSGAKYYALLVAEAVRVGLAPAKRNDG</sequence>
<feature type="transmembrane region" description="Helical" evidence="10">
    <location>
        <begin position="237"/>
        <end position="257"/>
    </location>
</feature>
<comment type="similarity">
    <text evidence="2">Belongs to the acyltransferase 3 family.</text>
</comment>
<evidence type="ECO:0000313" key="12">
    <source>
        <dbReference type="EMBL" id="MCE5170040.1"/>
    </source>
</evidence>
<dbReference type="EMBL" id="JAJNBZ010000007">
    <property type="protein sequence ID" value="MCE5170040.1"/>
    <property type="molecule type" value="Genomic_DNA"/>
</dbReference>
<dbReference type="CDD" id="cd01840">
    <property type="entry name" value="SGNH_hydrolase_yrhL_like"/>
    <property type="match status" value="1"/>
</dbReference>
<dbReference type="InterPro" id="IPR036514">
    <property type="entry name" value="SGNH_hydro_sf"/>
</dbReference>
<feature type="domain" description="Acyltransferase 3" evidence="11">
    <location>
        <begin position="14"/>
        <end position="348"/>
    </location>
</feature>
<dbReference type="SUPFAM" id="SSF52266">
    <property type="entry name" value="SGNH hydrolase"/>
    <property type="match status" value="1"/>
</dbReference>
<dbReference type="PANTHER" id="PTHR23028">
    <property type="entry name" value="ACETYLTRANSFERASE"/>
    <property type="match status" value="1"/>
</dbReference>
<feature type="region of interest" description="Disordered" evidence="9">
    <location>
        <begin position="409"/>
        <end position="474"/>
    </location>
</feature>